<comment type="similarity">
    <text evidence="1">Belongs to the heat shock protein 90 family.</text>
</comment>
<dbReference type="PRINTS" id="PR00775">
    <property type="entry name" value="HEATSHOCK90"/>
</dbReference>
<dbReference type="GO" id="GO:0016887">
    <property type="term" value="F:ATP hydrolysis activity"/>
    <property type="evidence" value="ECO:0007669"/>
    <property type="project" value="InterPro"/>
</dbReference>
<dbReference type="PANTHER" id="PTHR11528">
    <property type="entry name" value="HEAT SHOCK PROTEIN 90 FAMILY MEMBER"/>
    <property type="match status" value="1"/>
</dbReference>
<evidence type="ECO:0008006" key="7">
    <source>
        <dbReference type="Google" id="ProtNLM"/>
    </source>
</evidence>
<dbReference type="EMBL" id="PDPS01000065">
    <property type="protein sequence ID" value="PID55569.1"/>
    <property type="molecule type" value="Genomic_DNA"/>
</dbReference>
<dbReference type="GO" id="GO:0140662">
    <property type="term" value="F:ATP-dependent protein folding chaperone"/>
    <property type="evidence" value="ECO:0007669"/>
    <property type="project" value="InterPro"/>
</dbReference>
<reference evidence="5 6" key="1">
    <citation type="submission" date="2017-10" db="EMBL/GenBank/DDBJ databases">
        <title>Novel microbial diversity and functional potential in the marine mammal oral microbiome.</title>
        <authorList>
            <person name="Dudek N.K."/>
            <person name="Sun C.L."/>
            <person name="Burstein D."/>
            <person name="Kantor R.S."/>
            <person name="Aliaga Goltsman D.S."/>
            <person name="Bik E.M."/>
            <person name="Thomas B.C."/>
            <person name="Banfield J.F."/>
            <person name="Relman D.A."/>
        </authorList>
    </citation>
    <scope>NUCLEOTIDE SEQUENCE [LARGE SCALE GENOMIC DNA]</scope>
    <source>
        <strain evidence="5">DOLZORAL124_49_17</strain>
    </source>
</reference>
<proteinExistence type="inferred from homology"/>
<name>A0A2G6E0E4_9BACT</name>
<evidence type="ECO:0000256" key="2">
    <source>
        <dbReference type="ARBA" id="ARBA00022741"/>
    </source>
</evidence>
<keyword evidence="4" id="KW-0143">Chaperone</keyword>
<keyword evidence="2" id="KW-0547">Nucleotide-binding</keyword>
<gene>
    <name evidence="5" type="ORF">CSB45_15360</name>
</gene>
<dbReference type="GO" id="GO:0005524">
    <property type="term" value="F:ATP binding"/>
    <property type="evidence" value="ECO:0007669"/>
    <property type="project" value="UniProtKB-KW"/>
</dbReference>
<dbReference type="InterPro" id="IPR020575">
    <property type="entry name" value="Hsp90_N"/>
</dbReference>
<protein>
    <recommendedName>
        <fullName evidence="7">Molecular chaperone HtpG</fullName>
    </recommendedName>
</protein>
<evidence type="ECO:0000256" key="1">
    <source>
        <dbReference type="ARBA" id="ARBA00008239"/>
    </source>
</evidence>
<dbReference type="SUPFAM" id="SSF55874">
    <property type="entry name" value="ATPase domain of HSP90 chaperone/DNA topoisomerase II/histidine kinase"/>
    <property type="match status" value="1"/>
</dbReference>
<accession>A0A2G6E0E4</accession>
<comment type="caution">
    <text evidence="5">The sequence shown here is derived from an EMBL/GenBank/DDBJ whole genome shotgun (WGS) entry which is preliminary data.</text>
</comment>
<evidence type="ECO:0000256" key="4">
    <source>
        <dbReference type="ARBA" id="ARBA00023186"/>
    </source>
</evidence>
<evidence type="ECO:0000256" key="3">
    <source>
        <dbReference type="ARBA" id="ARBA00022840"/>
    </source>
</evidence>
<dbReference type="GO" id="GO:0051082">
    <property type="term" value="F:unfolded protein binding"/>
    <property type="evidence" value="ECO:0007669"/>
    <property type="project" value="InterPro"/>
</dbReference>
<evidence type="ECO:0000313" key="5">
    <source>
        <dbReference type="EMBL" id="PID55569.1"/>
    </source>
</evidence>
<organism evidence="5 6">
    <name type="scientific">candidate division KSB3 bacterium</name>
    <dbReference type="NCBI Taxonomy" id="2044937"/>
    <lineage>
        <taxon>Bacteria</taxon>
        <taxon>candidate division KSB3</taxon>
    </lineage>
</organism>
<dbReference type="InterPro" id="IPR036890">
    <property type="entry name" value="HATPase_C_sf"/>
</dbReference>
<dbReference type="Proteomes" id="UP000229740">
    <property type="component" value="Unassembled WGS sequence"/>
</dbReference>
<sequence>MPKMKTSFTGLVKLLAKSLYPEPDVFIRELIQNAHDSIKLRQIETPDLAGRIEIFTDSARSTISFEDNGRGMDKTDIEELLSTIGRSGTGEAKQALKDANQVVETIGQFGIGLLSAFVVADKIEVFTKKAHDTQAWHWTNHGGEDYELASSDAMQTTGTKVVVSLGKKHQQYGDEKTIKEAIRKYADFLPFRIDVNGNGPIGI</sequence>
<dbReference type="Gene3D" id="3.30.565.10">
    <property type="entry name" value="Histidine kinase-like ATPase, C-terminal domain"/>
    <property type="match status" value="1"/>
</dbReference>
<dbReference type="Pfam" id="PF13589">
    <property type="entry name" value="HATPase_c_3"/>
    <property type="match status" value="1"/>
</dbReference>
<evidence type="ECO:0000313" key="6">
    <source>
        <dbReference type="Proteomes" id="UP000229740"/>
    </source>
</evidence>
<dbReference type="InterPro" id="IPR001404">
    <property type="entry name" value="Hsp90_fam"/>
</dbReference>
<keyword evidence="3" id="KW-0067">ATP-binding</keyword>
<dbReference type="AlphaFoldDB" id="A0A2G6E0E4"/>